<accession>A0ABQ2YVH9</accession>
<evidence type="ECO:0000313" key="3">
    <source>
        <dbReference type="Proteomes" id="UP000653056"/>
    </source>
</evidence>
<evidence type="ECO:0000313" key="2">
    <source>
        <dbReference type="EMBL" id="GGX94089.1"/>
    </source>
</evidence>
<organism evidence="2 3">
    <name type="scientific">Litchfieldella qijiaojingensis</name>
    <dbReference type="NCBI Taxonomy" id="980347"/>
    <lineage>
        <taxon>Bacteria</taxon>
        <taxon>Pseudomonadati</taxon>
        <taxon>Pseudomonadota</taxon>
        <taxon>Gammaproteobacteria</taxon>
        <taxon>Oceanospirillales</taxon>
        <taxon>Halomonadaceae</taxon>
        <taxon>Litchfieldella</taxon>
    </lineage>
</organism>
<dbReference type="RefSeq" id="WP_189469116.1">
    <property type="nucleotide sequence ID" value="NZ_BMXS01000010.1"/>
</dbReference>
<reference evidence="3" key="1">
    <citation type="journal article" date="2019" name="Int. J. Syst. Evol. Microbiol.">
        <title>The Global Catalogue of Microorganisms (GCM) 10K type strain sequencing project: providing services to taxonomists for standard genome sequencing and annotation.</title>
        <authorList>
            <consortium name="The Broad Institute Genomics Platform"/>
            <consortium name="The Broad Institute Genome Sequencing Center for Infectious Disease"/>
            <person name="Wu L."/>
            <person name="Ma J."/>
        </authorList>
    </citation>
    <scope>NUCLEOTIDE SEQUENCE [LARGE SCALE GENOMIC DNA]</scope>
    <source>
        <strain evidence="3">KCTC 22228</strain>
    </source>
</reference>
<feature type="transmembrane region" description="Helical" evidence="1">
    <location>
        <begin position="28"/>
        <end position="45"/>
    </location>
</feature>
<gene>
    <name evidence="2" type="ORF">GCM10007160_22050</name>
</gene>
<keyword evidence="1" id="KW-0812">Transmembrane</keyword>
<keyword evidence="3" id="KW-1185">Reference proteome</keyword>
<proteinExistence type="predicted"/>
<sequence>MNVGTFALALQLIGLVLLVYGWLAFNPAGFVGLVLVILGAVIRWTRRTGNGG</sequence>
<keyword evidence="1" id="KW-1133">Transmembrane helix</keyword>
<name>A0ABQ2YVH9_9GAMM</name>
<dbReference type="EMBL" id="BMXS01000010">
    <property type="protein sequence ID" value="GGX94089.1"/>
    <property type="molecule type" value="Genomic_DNA"/>
</dbReference>
<protein>
    <submittedName>
        <fullName evidence="2">Uncharacterized protein</fullName>
    </submittedName>
</protein>
<keyword evidence="1" id="KW-0472">Membrane</keyword>
<dbReference type="Proteomes" id="UP000653056">
    <property type="component" value="Unassembled WGS sequence"/>
</dbReference>
<comment type="caution">
    <text evidence="2">The sequence shown here is derived from an EMBL/GenBank/DDBJ whole genome shotgun (WGS) entry which is preliminary data.</text>
</comment>
<evidence type="ECO:0000256" key="1">
    <source>
        <dbReference type="SAM" id="Phobius"/>
    </source>
</evidence>